<accession>A0ABQ5W372</accession>
<keyword evidence="3" id="KW-1185">Reference proteome</keyword>
<dbReference type="Gene3D" id="3.40.50.410">
    <property type="entry name" value="von Willebrand factor, type A domain"/>
    <property type="match status" value="1"/>
</dbReference>
<dbReference type="Proteomes" id="UP001156691">
    <property type="component" value="Unassembled WGS sequence"/>
</dbReference>
<dbReference type="Pfam" id="PF01882">
    <property type="entry name" value="DUF58"/>
    <property type="match status" value="1"/>
</dbReference>
<dbReference type="PANTHER" id="PTHR33608">
    <property type="entry name" value="BLL2464 PROTEIN"/>
    <property type="match status" value="1"/>
</dbReference>
<proteinExistence type="predicted"/>
<comment type="caution">
    <text evidence="2">The sequence shown here is derived from an EMBL/GenBank/DDBJ whole genome shotgun (WGS) entry which is preliminary data.</text>
</comment>
<dbReference type="EMBL" id="BSNS01000007">
    <property type="protein sequence ID" value="GLQ54266.1"/>
    <property type="molecule type" value="Genomic_DNA"/>
</dbReference>
<evidence type="ECO:0000313" key="2">
    <source>
        <dbReference type="EMBL" id="GLQ54266.1"/>
    </source>
</evidence>
<dbReference type="SUPFAM" id="SSF53300">
    <property type="entry name" value="vWA-like"/>
    <property type="match status" value="1"/>
</dbReference>
<dbReference type="PANTHER" id="PTHR33608:SF6">
    <property type="entry name" value="BLL2464 PROTEIN"/>
    <property type="match status" value="1"/>
</dbReference>
<name>A0ABQ5W372_9HYPH</name>
<evidence type="ECO:0000259" key="1">
    <source>
        <dbReference type="Pfam" id="PF01882"/>
    </source>
</evidence>
<dbReference type="InterPro" id="IPR036465">
    <property type="entry name" value="vWFA_dom_sf"/>
</dbReference>
<dbReference type="InterPro" id="IPR002881">
    <property type="entry name" value="DUF58"/>
</dbReference>
<gene>
    <name evidence="2" type="ORF">GCM10010862_15250</name>
</gene>
<reference evidence="3" key="1">
    <citation type="journal article" date="2019" name="Int. J. Syst. Evol. Microbiol.">
        <title>The Global Catalogue of Microorganisms (GCM) 10K type strain sequencing project: providing services to taxonomists for standard genome sequencing and annotation.</title>
        <authorList>
            <consortium name="The Broad Institute Genomics Platform"/>
            <consortium name="The Broad Institute Genome Sequencing Center for Infectious Disease"/>
            <person name="Wu L."/>
            <person name="Ma J."/>
        </authorList>
    </citation>
    <scope>NUCLEOTIDE SEQUENCE [LARGE SCALE GENOMIC DNA]</scope>
    <source>
        <strain evidence="3">NBRC 112416</strain>
    </source>
</reference>
<protein>
    <recommendedName>
        <fullName evidence="1">DUF58 domain-containing protein</fullName>
    </recommendedName>
</protein>
<evidence type="ECO:0000313" key="3">
    <source>
        <dbReference type="Proteomes" id="UP001156691"/>
    </source>
</evidence>
<organism evidence="2 3">
    <name type="scientific">Devosia nitrariae</name>
    <dbReference type="NCBI Taxonomy" id="2071872"/>
    <lineage>
        <taxon>Bacteria</taxon>
        <taxon>Pseudomonadati</taxon>
        <taxon>Pseudomonadota</taxon>
        <taxon>Alphaproteobacteria</taxon>
        <taxon>Hyphomicrobiales</taxon>
        <taxon>Devosiaceae</taxon>
        <taxon>Devosia</taxon>
    </lineage>
</organism>
<feature type="domain" description="DUF58" evidence="1">
    <location>
        <begin position="25"/>
        <end position="236"/>
    </location>
</feature>
<sequence>MRRLDGVMQGDYRTLFRGLGLDFADLREYQFHDDIRYIDWNVTARTGVPHVRVFNEDRDVTGWFLLDLSPSVDFGSGNADKRQMLTEFVAVLARLLAARGNKVGAILFDGVSEHVVPARAGRRHLAYMLDKILAHPRRLRAPQTDLGAFLKRSAAAIRRRSVVFVISDFISVPGWEAPLSMIARRHDAVAVRLIDPLETDLPDIGLLDFIDAETGERVLVDTSEPGLRRRFAEIARGWNEMIVSGFGSAGVDALELSTDTDLFEALLGFISLRKGLAEAGRKGAAA</sequence>